<dbReference type="EMBL" id="SDAQ01000009">
    <property type="protein sequence ID" value="KAI3557131.1"/>
    <property type="molecule type" value="Genomic_DNA"/>
</dbReference>
<keyword evidence="2" id="KW-1185">Reference proteome</keyword>
<reference evidence="1" key="1">
    <citation type="submission" date="2019-01" db="EMBL/GenBank/DDBJ databases">
        <title>Colletotrichum abscissum LGMF1257.</title>
        <authorList>
            <person name="Baroncelli R."/>
        </authorList>
    </citation>
    <scope>NUCLEOTIDE SEQUENCE</scope>
    <source>
        <strain evidence="1">Ca142</strain>
    </source>
</reference>
<sequence>MPRQSNSDRAKWRIQCRERLCRHINDTLGLSLLPDQVRLLPKDDDQYTWDISEGKKHLFNKHLSKHSTGPLMELCREVGISFRAVAQSDRAARHQTPLPCQIQQENQELREELSISRKRADLAEKRLERLVQGFKVLKRREAVKGIIISRHRAQMVDYVRNTDQLISMISA</sequence>
<protein>
    <submittedName>
        <fullName evidence="1">Uncharacterized protein</fullName>
    </submittedName>
</protein>
<accession>A0A9P9XP29</accession>
<dbReference type="OrthoDB" id="5017668at2759"/>
<comment type="caution">
    <text evidence="1">The sequence shown here is derived from an EMBL/GenBank/DDBJ whole genome shotgun (WGS) entry which is preliminary data.</text>
</comment>
<evidence type="ECO:0000313" key="2">
    <source>
        <dbReference type="Proteomes" id="UP001056436"/>
    </source>
</evidence>
<name>A0A9P9XP29_9PEZI</name>
<organism evidence="1 2">
    <name type="scientific">Colletotrichum abscissum</name>
    <dbReference type="NCBI Taxonomy" id="1671311"/>
    <lineage>
        <taxon>Eukaryota</taxon>
        <taxon>Fungi</taxon>
        <taxon>Dikarya</taxon>
        <taxon>Ascomycota</taxon>
        <taxon>Pezizomycotina</taxon>
        <taxon>Sordariomycetes</taxon>
        <taxon>Hypocreomycetidae</taxon>
        <taxon>Glomerellales</taxon>
        <taxon>Glomerellaceae</taxon>
        <taxon>Colletotrichum</taxon>
        <taxon>Colletotrichum acutatum species complex</taxon>
    </lineage>
</organism>
<dbReference type="AlphaFoldDB" id="A0A9P9XP29"/>
<gene>
    <name evidence="1" type="ORF">CABS02_02682</name>
</gene>
<proteinExistence type="predicted"/>
<dbReference type="Proteomes" id="UP001056436">
    <property type="component" value="Unassembled WGS sequence"/>
</dbReference>
<evidence type="ECO:0000313" key="1">
    <source>
        <dbReference type="EMBL" id="KAI3557131.1"/>
    </source>
</evidence>